<proteinExistence type="inferred from homology"/>
<name>A0A8H6W8U2_9AGAR</name>
<comment type="caution">
    <text evidence="9">The sequence shown here is derived from an EMBL/GenBank/DDBJ whole genome shotgun (WGS) entry which is preliminary data.</text>
</comment>
<keyword evidence="5" id="KW-0274">FAD</keyword>
<dbReference type="GO" id="GO:0050660">
    <property type="term" value="F:flavin adenine dinucleotide binding"/>
    <property type="evidence" value="ECO:0007669"/>
    <property type="project" value="InterPro"/>
</dbReference>
<dbReference type="Gene3D" id="3.30.560.10">
    <property type="entry name" value="Glucose Oxidase, domain 3"/>
    <property type="match status" value="1"/>
</dbReference>
<dbReference type="EMBL" id="JACAZF010000005">
    <property type="protein sequence ID" value="KAF7303489.1"/>
    <property type="molecule type" value="Genomic_DNA"/>
</dbReference>
<evidence type="ECO:0000256" key="4">
    <source>
        <dbReference type="ARBA" id="ARBA00022729"/>
    </source>
</evidence>
<dbReference type="PROSITE" id="PS00624">
    <property type="entry name" value="GMC_OXRED_2"/>
    <property type="match status" value="1"/>
</dbReference>
<evidence type="ECO:0000313" key="10">
    <source>
        <dbReference type="Proteomes" id="UP000636479"/>
    </source>
</evidence>
<dbReference type="SUPFAM" id="SSF51905">
    <property type="entry name" value="FAD/NAD(P)-binding domain"/>
    <property type="match status" value="1"/>
</dbReference>
<protein>
    <submittedName>
        <fullName evidence="9">GMC oxidoreductase</fullName>
    </submittedName>
</protein>
<keyword evidence="4" id="KW-0732">Signal</keyword>
<sequence length="351" mass="37350">MAPAAIDGRPDAITRSYAASAYYQPVAHRPNLIVLTGAEVTRIAFTEAKEGATATTVAVLIEDKAGRKAHSIKVKPGAEVISCAGTIKTPQLLELSGVGDPAILSSLGIKTVVNLPGVGEGVIDQVFFGVSYELANSSIVTLDDLRNPKFLTSALAEYAANKTGIMTIGVTGFALVPLQTITGPRDATRLTNVQAAQIAVGNSSAAQKEKWDTIIHGLRDPAHRGLVEMVAFPGFFTTASAPVAGKKYLTFTGNLHFPFSTGSIHITSSDPTVPPVIDPRYYEQDFGQFLSYCFWVLNSVAGPDLEVLVYTLKFIRKLAKTGGFKAILGAEIDPGLRVQSDPDIQGIYIKK</sequence>
<dbReference type="InterPro" id="IPR000172">
    <property type="entry name" value="GMC_OxRdtase_N"/>
</dbReference>
<keyword evidence="6" id="KW-0560">Oxidoreductase</keyword>
<comment type="cofactor">
    <cofactor evidence="1">
        <name>FAD</name>
        <dbReference type="ChEBI" id="CHEBI:57692"/>
    </cofactor>
</comment>
<dbReference type="PANTHER" id="PTHR11552">
    <property type="entry name" value="GLUCOSE-METHANOL-CHOLINE GMC OXIDOREDUCTASE"/>
    <property type="match status" value="1"/>
</dbReference>
<keyword evidence="7" id="KW-0325">Glycoprotein</keyword>
<evidence type="ECO:0000256" key="2">
    <source>
        <dbReference type="ARBA" id="ARBA00010790"/>
    </source>
</evidence>
<accession>A0A8H6W8U2</accession>
<keyword evidence="10" id="KW-1185">Reference proteome</keyword>
<evidence type="ECO:0000256" key="1">
    <source>
        <dbReference type="ARBA" id="ARBA00001974"/>
    </source>
</evidence>
<comment type="similarity">
    <text evidence="2">Belongs to the GMC oxidoreductase family.</text>
</comment>
<dbReference type="InterPro" id="IPR036188">
    <property type="entry name" value="FAD/NAD-bd_sf"/>
</dbReference>
<dbReference type="PANTHER" id="PTHR11552:SF201">
    <property type="entry name" value="GLUCOSE-METHANOL-CHOLINE OXIDOREDUCTASE N-TERMINAL DOMAIN-CONTAINING PROTEIN"/>
    <property type="match status" value="1"/>
</dbReference>
<reference evidence="9" key="1">
    <citation type="submission" date="2020-05" db="EMBL/GenBank/DDBJ databases">
        <title>Mycena genomes resolve the evolution of fungal bioluminescence.</title>
        <authorList>
            <person name="Tsai I.J."/>
        </authorList>
    </citation>
    <scope>NUCLEOTIDE SEQUENCE</scope>
    <source>
        <strain evidence="9">171206Taipei</strain>
    </source>
</reference>
<gene>
    <name evidence="9" type="ORF">MIND_00577900</name>
</gene>
<dbReference type="SUPFAM" id="SSF54373">
    <property type="entry name" value="FAD-linked reductases, C-terminal domain"/>
    <property type="match status" value="1"/>
</dbReference>
<dbReference type="Pfam" id="PF00732">
    <property type="entry name" value="GMC_oxred_N"/>
    <property type="match status" value="1"/>
</dbReference>
<evidence type="ECO:0000259" key="8">
    <source>
        <dbReference type="PROSITE" id="PS00624"/>
    </source>
</evidence>
<evidence type="ECO:0000256" key="3">
    <source>
        <dbReference type="ARBA" id="ARBA00022630"/>
    </source>
</evidence>
<evidence type="ECO:0000313" key="9">
    <source>
        <dbReference type="EMBL" id="KAF7303489.1"/>
    </source>
</evidence>
<dbReference type="GeneID" id="59345056"/>
<dbReference type="AlphaFoldDB" id="A0A8H6W8U2"/>
<dbReference type="Gene3D" id="3.50.50.60">
    <property type="entry name" value="FAD/NAD(P)-binding domain"/>
    <property type="match status" value="1"/>
</dbReference>
<dbReference type="InterPro" id="IPR012132">
    <property type="entry name" value="GMC_OxRdtase"/>
</dbReference>
<dbReference type="RefSeq" id="XP_037220461.1">
    <property type="nucleotide sequence ID" value="XM_037362540.1"/>
</dbReference>
<evidence type="ECO:0000256" key="5">
    <source>
        <dbReference type="ARBA" id="ARBA00022827"/>
    </source>
</evidence>
<evidence type="ECO:0000256" key="7">
    <source>
        <dbReference type="ARBA" id="ARBA00023180"/>
    </source>
</evidence>
<dbReference type="Proteomes" id="UP000636479">
    <property type="component" value="Unassembled WGS sequence"/>
</dbReference>
<keyword evidence="3" id="KW-0285">Flavoprotein</keyword>
<feature type="domain" description="Glucose-methanol-choline oxidoreductase N-terminal" evidence="8">
    <location>
        <begin position="85"/>
        <end position="99"/>
    </location>
</feature>
<organism evidence="9 10">
    <name type="scientific">Mycena indigotica</name>
    <dbReference type="NCBI Taxonomy" id="2126181"/>
    <lineage>
        <taxon>Eukaryota</taxon>
        <taxon>Fungi</taxon>
        <taxon>Dikarya</taxon>
        <taxon>Basidiomycota</taxon>
        <taxon>Agaricomycotina</taxon>
        <taxon>Agaricomycetes</taxon>
        <taxon>Agaricomycetidae</taxon>
        <taxon>Agaricales</taxon>
        <taxon>Marasmiineae</taxon>
        <taxon>Mycenaceae</taxon>
        <taxon>Mycena</taxon>
    </lineage>
</organism>
<dbReference type="GO" id="GO:0016614">
    <property type="term" value="F:oxidoreductase activity, acting on CH-OH group of donors"/>
    <property type="evidence" value="ECO:0007669"/>
    <property type="project" value="InterPro"/>
</dbReference>
<dbReference type="OrthoDB" id="269227at2759"/>
<evidence type="ECO:0000256" key="6">
    <source>
        <dbReference type="ARBA" id="ARBA00023002"/>
    </source>
</evidence>